<feature type="region of interest" description="Disordered" evidence="6">
    <location>
        <begin position="533"/>
        <end position="559"/>
    </location>
</feature>
<proteinExistence type="predicted"/>
<feature type="compositionally biased region" description="Basic and acidic residues" evidence="6">
    <location>
        <begin position="134"/>
        <end position="156"/>
    </location>
</feature>
<name>A0A0G4FDN8_VITBC</name>
<organism evidence="8 9">
    <name type="scientific">Vitrella brassicaformis (strain CCMP3155)</name>
    <dbReference type="NCBI Taxonomy" id="1169540"/>
    <lineage>
        <taxon>Eukaryota</taxon>
        <taxon>Sar</taxon>
        <taxon>Alveolata</taxon>
        <taxon>Colpodellida</taxon>
        <taxon>Vitrellaceae</taxon>
        <taxon>Vitrella</taxon>
    </lineage>
</organism>
<dbReference type="SMART" id="SM00184">
    <property type="entry name" value="RING"/>
    <property type="match status" value="1"/>
</dbReference>
<keyword evidence="9" id="KW-1185">Reference proteome</keyword>
<gene>
    <name evidence="8" type="ORF">Vbra_15130</name>
</gene>
<accession>A0A0G4FDN8</accession>
<feature type="domain" description="RING-type" evidence="7">
    <location>
        <begin position="823"/>
        <end position="858"/>
    </location>
</feature>
<dbReference type="PROSITE" id="PS50089">
    <property type="entry name" value="ZF_RING_2"/>
    <property type="match status" value="1"/>
</dbReference>
<feature type="compositionally biased region" description="Low complexity" evidence="6">
    <location>
        <begin position="166"/>
        <end position="187"/>
    </location>
</feature>
<dbReference type="STRING" id="1169540.A0A0G4FDN8"/>
<keyword evidence="3" id="KW-0862">Zinc</keyword>
<dbReference type="OrthoDB" id="1711136at2759"/>
<evidence type="ECO:0000256" key="5">
    <source>
        <dbReference type="SAM" id="Coils"/>
    </source>
</evidence>
<feature type="compositionally biased region" description="Low complexity" evidence="6">
    <location>
        <begin position="105"/>
        <end position="123"/>
    </location>
</feature>
<feature type="compositionally biased region" description="Polar residues" evidence="6">
    <location>
        <begin position="10"/>
        <end position="20"/>
    </location>
</feature>
<evidence type="ECO:0000313" key="8">
    <source>
        <dbReference type="EMBL" id="CEM11310.1"/>
    </source>
</evidence>
<evidence type="ECO:0000256" key="2">
    <source>
        <dbReference type="ARBA" id="ARBA00022771"/>
    </source>
</evidence>
<dbReference type="InterPro" id="IPR001841">
    <property type="entry name" value="Znf_RING"/>
</dbReference>
<feature type="region of interest" description="Disordered" evidence="6">
    <location>
        <begin position="1"/>
        <end position="45"/>
    </location>
</feature>
<feature type="coiled-coil region" evidence="5">
    <location>
        <begin position="786"/>
        <end position="820"/>
    </location>
</feature>
<keyword evidence="2 4" id="KW-0863">Zinc-finger</keyword>
<evidence type="ECO:0000256" key="3">
    <source>
        <dbReference type="ARBA" id="ARBA00022833"/>
    </source>
</evidence>
<dbReference type="PANTHER" id="PTHR12183:SF32">
    <property type="entry name" value="MITOCHONDRIAL E3 UBIQUITIN PROTEIN LIGASE 1"/>
    <property type="match status" value="1"/>
</dbReference>
<dbReference type="VEuPathDB" id="CryptoDB:Vbra_15130"/>
<dbReference type="Gene3D" id="3.30.40.10">
    <property type="entry name" value="Zinc/RING finger domain, C3HC4 (zinc finger)"/>
    <property type="match status" value="1"/>
</dbReference>
<dbReference type="SUPFAM" id="SSF57850">
    <property type="entry name" value="RING/U-box"/>
    <property type="match status" value="1"/>
</dbReference>
<evidence type="ECO:0000259" key="7">
    <source>
        <dbReference type="PROSITE" id="PS50089"/>
    </source>
</evidence>
<sequence>MMRVVGSPDAMTQSGNSRSRTAIDLSRAAGRPAAQGSSPSTDRRRLFLRLQRMKPAVRYAAGNHPPSYHSLGPRPSHRPVLPHPPRHVRPAAPAQNDPSRQRVMAAHPPAAPGAPAAGVPAAAQHSSPRTSILRVEDAMVMEEIRSQQGKRGREDEATTNVEEPQSDGASSSRSAAASPATAASQSQPCPPDGPPFGAQTAREHAGGPPSVYVDPFQPVSMPPARTPDASPRRANMRNMLPQLQLPFAGRRIQNGPAPFLFGSRQGQGQGREARGFLWSRAPQRPVPAGFHSPERPCVPAIVESLPASPVRPMGVPTTHDGDEFVPSPPPPSRPPCPPMVPPLVFPHTQTPTQELNHHLPPAPRPPLPPPALVGSSASLPPRPAPVPFPVGPAAAAAAAAAAASESVEERPTHSRQSSSDKTVIHHMHRDPSRGSGIASASPSLLPTEWLNSLRAAGEAEAQHQLHKDVIALPPPFLPGAVATPPSESATGDTSVGASEAPAVAVAAVAAAAAAANSSPSLVETPEDTLCATDTAPVSSRVGGATDRGEGGMDGEEAGCRTPPVAALGARVARLEGLSGSPSRSEGGALTARARVGGDSASSGAASGAVVADSDLEDIPLNDDSSERGGGRLRLNSCDSPVVSSSPTHRCSGPLADLVWKPLQNLVGPNTPCPAAPRSARAGSAPKPGMVVVKGRGGGGGQRYTNYGPLSKETHEAFISRDIKYLHKLLCEQKQTIGRLRQHRDRYKEELDETVKSKQLLYSDMIEKAKSTHLVAVHEQEEFKQRAEAHQRLSKDLYRQVSELEARNEDLTNMLQEKLQQGLCVVCMERQSNAILFPCRHVNLCQDCCVRLHTCPVCRSHIAHRFQVFFA</sequence>
<feature type="region of interest" description="Disordered" evidence="6">
    <location>
        <begin position="309"/>
        <end position="440"/>
    </location>
</feature>
<dbReference type="Pfam" id="PF13920">
    <property type="entry name" value="zf-C3HC4_3"/>
    <property type="match status" value="1"/>
</dbReference>
<dbReference type="GO" id="GO:0016567">
    <property type="term" value="P:protein ubiquitination"/>
    <property type="evidence" value="ECO:0007669"/>
    <property type="project" value="TreeGrafter"/>
</dbReference>
<dbReference type="InterPro" id="IPR051652">
    <property type="entry name" value="MDM2_MDM4_MUL1"/>
</dbReference>
<evidence type="ECO:0000256" key="6">
    <source>
        <dbReference type="SAM" id="MobiDB-lite"/>
    </source>
</evidence>
<feature type="compositionally biased region" description="Pro residues" evidence="6">
    <location>
        <begin position="326"/>
        <end position="344"/>
    </location>
</feature>
<dbReference type="Proteomes" id="UP000041254">
    <property type="component" value="Unassembled WGS sequence"/>
</dbReference>
<dbReference type="OMA" id="HKESARH"/>
<dbReference type="PANTHER" id="PTHR12183">
    <property type="entry name" value="MITOCHONDRIAL UBIQUITIN LIGASE ACTIVATOR OF NFKB 1"/>
    <property type="match status" value="1"/>
</dbReference>
<evidence type="ECO:0000256" key="4">
    <source>
        <dbReference type="PROSITE-ProRule" id="PRU00175"/>
    </source>
</evidence>
<feature type="compositionally biased region" description="Pro residues" evidence="6">
    <location>
        <begin position="360"/>
        <end position="371"/>
    </location>
</feature>
<dbReference type="GO" id="GO:0008270">
    <property type="term" value="F:zinc ion binding"/>
    <property type="evidence" value="ECO:0007669"/>
    <property type="project" value="UniProtKB-KW"/>
</dbReference>
<keyword evidence="1" id="KW-0479">Metal-binding</keyword>
<dbReference type="AlphaFoldDB" id="A0A0G4FDN8"/>
<dbReference type="EMBL" id="CDMY01000413">
    <property type="protein sequence ID" value="CEM11310.1"/>
    <property type="molecule type" value="Genomic_DNA"/>
</dbReference>
<feature type="region of interest" description="Disordered" evidence="6">
    <location>
        <begin position="60"/>
        <end position="233"/>
    </location>
</feature>
<dbReference type="GO" id="GO:0004842">
    <property type="term" value="F:ubiquitin-protein transferase activity"/>
    <property type="evidence" value="ECO:0007669"/>
    <property type="project" value="TreeGrafter"/>
</dbReference>
<keyword evidence="5" id="KW-0175">Coiled coil</keyword>
<evidence type="ECO:0000256" key="1">
    <source>
        <dbReference type="ARBA" id="ARBA00022723"/>
    </source>
</evidence>
<evidence type="ECO:0000313" key="9">
    <source>
        <dbReference type="Proteomes" id="UP000041254"/>
    </source>
</evidence>
<dbReference type="InterPro" id="IPR013083">
    <property type="entry name" value="Znf_RING/FYVE/PHD"/>
</dbReference>
<protein>
    <recommendedName>
        <fullName evidence="7">RING-type domain-containing protein</fullName>
    </recommendedName>
</protein>
<feature type="compositionally biased region" description="Pro residues" evidence="6">
    <location>
        <begin position="380"/>
        <end position="390"/>
    </location>
</feature>
<reference evidence="8 9" key="1">
    <citation type="submission" date="2014-11" db="EMBL/GenBank/DDBJ databases">
        <authorList>
            <person name="Zhu J."/>
            <person name="Qi W."/>
            <person name="Song R."/>
        </authorList>
    </citation>
    <scope>NUCLEOTIDE SEQUENCE [LARGE SCALE GENOMIC DNA]</scope>
</reference>
<feature type="compositionally biased region" description="Low complexity" evidence="6">
    <location>
        <begin position="391"/>
        <end position="405"/>
    </location>
</feature>
<dbReference type="InParanoid" id="A0A0G4FDN8"/>